<dbReference type="Proteomes" id="UP001195724">
    <property type="component" value="Unassembled WGS sequence"/>
</dbReference>
<reference evidence="2 5" key="1">
    <citation type="submission" date="2021-01" db="EMBL/GenBank/DDBJ databases">
        <title>Sequencing the genomes of 1000 actinobacteria strains.</title>
        <authorList>
            <person name="Klenk H.-P."/>
        </authorList>
    </citation>
    <scope>NUCLEOTIDE SEQUENCE [LARGE SCALE GENOMIC DNA]</scope>
    <source>
        <strain evidence="2 5">DSM 44581</strain>
    </source>
</reference>
<dbReference type="Proteomes" id="UP000671828">
    <property type="component" value="Chromosome"/>
</dbReference>
<keyword evidence="1" id="KW-1133">Transmembrane helix</keyword>
<evidence type="ECO:0000313" key="5">
    <source>
        <dbReference type="Proteomes" id="UP001195724"/>
    </source>
</evidence>
<protein>
    <submittedName>
        <fullName evidence="2">Vacuolar-type H+-ATPase subunit I/STV1</fullName>
    </submittedName>
</protein>
<evidence type="ECO:0000256" key="1">
    <source>
        <dbReference type="SAM" id="Phobius"/>
    </source>
</evidence>
<evidence type="ECO:0000313" key="2">
    <source>
        <dbReference type="EMBL" id="MBM7812580.1"/>
    </source>
</evidence>
<evidence type="ECO:0000313" key="3">
    <source>
        <dbReference type="EMBL" id="QTR01303.1"/>
    </source>
</evidence>
<proteinExistence type="predicted"/>
<organism evidence="3 4">
    <name type="scientific">Saccharothrix algeriensis</name>
    <dbReference type="NCBI Taxonomy" id="173560"/>
    <lineage>
        <taxon>Bacteria</taxon>
        <taxon>Bacillati</taxon>
        <taxon>Actinomycetota</taxon>
        <taxon>Actinomycetes</taxon>
        <taxon>Pseudonocardiales</taxon>
        <taxon>Pseudonocardiaceae</taxon>
        <taxon>Saccharothrix</taxon>
    </lineage>
</organism>
<evidence type="ECO:0000313" key="4">
    <source>
        <dbReference type="Proteomes" id="UP000671828"/>
    </source>
</evidence>
<gene>
    <name evidence="3" type="ORF">J7S33_17725</name>
    <name evidence="2" type="ORF">JOE68_003445</name>
</gene>
<feature type="transmembrane region" description="Helical" evidence="1">
    <location>
        <begin position="12"/>
        <end position="30"/>
    </location>
</feature>
<keyword evidence="1" id="KW-0812">Transmembrane</keyword>
<accession>A0A8T8HRU8</accession>
<keyword evidence="5" id="KW-1185">Reference proteome</keyword>
<sequence length="132" mass="13729">MTGPAPSARVAVALWYALGVFGVLNAAYLWARRGALEDAAARGGLDPSAVTGLLVQITVAAVVFGAGYVGFARCLRLRKRWARGAVTAVALAHVLWLALTGGAQANLVVLLLLVAGSAFTWLRGTAEWVGQQ</sequence>
<dbReference type="EMBL" id="JAFBCL010000001">
    <property type="protein sequence ID" value="MBM7812580.1"/>
    <property type="molecule type" value="Genomic_DNA"/>
</dbReference>
<feature type="transmembrane region" description="Helical" evidence="1">
    <location>
        <begin position="50"/>
        <end position="69"/>
    </location>
</feature>
<keyword evidence="1" id="KW-0472">Membrane</keyword>
<dbReference type="RefSeq" id="WP_204843336.1">
    <property type="nucleotide sequence ID" value="NZ_JAFBCL010000001.1"/>
</dbReference>
<name>A0A8T8HRU8_9PSEU</name>
<reference evidence="3" key="2">
    <citation type="submission" date="2021-04" db="EMBL/GenBank/DDBJ databases">
        <title>Saccharothrix algeriensis WGS.</title>
        <authorList>
            <person name="Stuskova K."/>
            <person name="Hakalova E."/>
            <person name="Tebbal A.B."/>
            <person name="Eichmeier A."/>
        </authorList>
    </citation>
    <scope>NUCLEOTIDE SEQUENCE</scope>
    <source>
        <strain evidence="3">NRRL B-24137</strain>
    </source>
</reference>
<dbReference type="AlphaFoldDB" id="A0A8T8HRU8"/>
<dbReference type="EMBL" id="CP072788">
    <property type="protein sequence ID" value="QTR01303.1"/>
    <property type="molecule type" value="Genomic_DNA"/>
</dbReference>